<proteinExistence type="predicted"/>
<dbReference type="EMBL" id="OB796143">
    <property type="protein sequence ID" value="CAD7433107.1"/>
    <property type="molecule type" value="Genomic_DNA"/>
</dbReference>
<feature type="transmembrane region" description="Helical" evidence="1">
    <location>
        <begin position="45"/>
        <end position="67"/>
    </location>
</feature>
<dbReference type="AlphaFoldDB" id="A0A7R9EH59"/>
<keyword evidence="1" id="KW-1133">Transmembrane helix</keyword>
<evidence type="ECO:0000256" key="1">
    <source>
        <dbReference type="SAM" id="Phobius"/>
    </source>
</evidence>
<gene>
    <name evidence="2" type="ORF">TMSB3V08_LOCUS9795</name>
</gene>
<name>A0A7R9EH59_9NEOP</name>
<keyword evidence="1" id="KW-0812">Transmembrane</keyword>
<accession>A0A7R9EH59</accession>
<organism evidence="2">
    <name type="scientific">Timema monikensis</name>
    <dbReference type="NCBI Taxonomy" id="170555"/>
    <lineage>
        <taxon>Eukaryota</taxon>
        <taxon>Metazoa</taxon>
        <taxon>Ecdysozoa</taxon>
        <taxon>Arthropoda</taxon>
        <taxon>Hexapoda</taxon>
        <taxon>Insecta</taxon>
        <taxon>Pterygota</taxon>
        <taxon>Neoptera</taxon>
        <taxon>Polyneoptera</taxon>
        <taxon>Phasmatodea</taxon>
        <taxon>Timematodea</taxon>
        <taxon>Timematoidea</taxon>
        <taxon>Timematidae</taxon>
        <taxon>Timema</taxon>
    </lineage>
</organism>
<sequence length="97" mass="11205">MKLIVVGCRDNEKMRKQEKGGGIVHTSQPATQNKALRHYAVIPHIFLVADWMSIVAMQLFTILRPLLELSDVRMYKRKKEQRSMTEAILNLARTLVE</sequence>
<protein>
    <submittedName>
        <fullName evidence="2">Uncharacterized protein</fullName>
    </submittedName>
</protein>
<keyword evidence="1" id="KW-0472">Membrane</keyword>
<evidence type="ECO:0000313" key="2">
    <source>
        <dbReference type="EMBL" id="CAD7433107.1"/>
    </source>
</evidence>
<reference evidence="2" key="1">
    <citation type="submission" date="2020-11" db="EMBL/GenBank/DDBJ databases">
        <authorList>
            <person name="Tran Van P."/>
        </authorList>
    </citation>
    <scope>NUCLEOTIDE SEQUENCE</scope>
</reference>